<evidence type="ECO:0000256" key="2">
    <source>
        <dbReference type="SAM" id="Phobius"/>
    </source>
</evidence>
<organism evidence="4">
    <name type="scientific">Rothia mucilaginosa</name>
    <dbReference type="NCBI Taxonomy" id="43675"/>
    <lineage>
        <taxon>Bacteria</taxon>
        <taxon>Bacillati</taxon>
        <taxon>Actinomycetota</taxon>
        <taxon>Actinomycetes</taxon>
        <taxon>Micrococcales</taxon>
        <taxon>Micrococcaceae</taxon>
        <taxon>Rothia</taxon>
    </lineage>
</organism>
<evidence type="ECO:0000256" key="3">
    <source>
        <dbReference type="SAM" id="SignalP"/>
    </source>
</evidence>
<protein>
    <recommendedName>
        <fullName evidence="6">Plasmid partitioning protein</fullName>
    </recommendedName>
</protein>
<evidence type="ECO:0008006" key="6">
    <source>
        <dbReference type="Google" id="ProtNLM"/>
    </source>
</evidence>
<accession>A0A0K2S0S2</accession>
<proteinExistence type="predicted"/>
<keyword evidence="2" id="KW-0472">Membrane</keyword>
<evidence type="ECO:0000313" key="5">
    <source>
        <dbReference type="Proteomes" id="UP000066203"/>
    </source>
</evidence>
<keyword evidence="2" id="KW-1133">Transmembrane helix</keyword>
<dbReference type="Proteomes" id="UP000066203">
    <property type="component" value="Chromosome"/>
</dbReference>
<keyword evidence="3" id="KW-0732">Signal</keyword>
<dbReference type="RefSeq" id="WP_060824613.1">
    <property type="nucleotide sequence ID" value="NZ_AP014938.1"/>
</dbReference>
<feature type="signal peptide" evidence="3">
    <location>
        <begin position="1"/>
        <end position="37"/>
    </location>
</feature>
<reference evidence="5" key="1">
    <citation type="submission" date="2015-08" db="EMBL/GenBank/DDBJ databases">
        <title>Complete genome sequence of Rothia mucilaginosa strain NUM-Rm6536.</title>
        <authorList>
            <person name="Nambu T."/>
        </authorList>
    </citation>
    <scope>NUCLEOTIDE SEQUENCE [LARGE SCALE GENOMIC DNA]</scope>
    <source>
        <strain evidence="5">NUM-Rm6536</strain>
    </source>
</reference>
<feature type="compositionally biased region" description="Low complexity" evidence="1">
    <location>
        <begin position="204"/>
        <end position="232"/>
    </location>
</feature>
<keyword evidence="2" id="KW-0812">Transmembrane</keyword>
<dbReference type="PATRIC" id="fig|43675.28.peg.1465"/>
<dbReference type="EMBL" id="AP014938">
    <property type="protein sequence ID" value="BAS20679.1"/>
    <property type="molecule type" value="Genomic_DNA"/>
</dbReference>
<feature type="compositionally biased region" description="Low complexity" evidence="1">
    <location>
        <begin position="253"/>
        <end position="305"/>
    </location>
</feature>
<feature type="region of interest" description="Disordered" evidence="1">
    <location>
        <begin position="151"/>
        <end position="305"/>
    </location>
</feature>
<evidence type="ECO:0000313" key="4">
    <source>
        <dbReference type="EMBL" id="BAS20679.1"/>
    </source>
</evidence>
<sequence length="342" mass="32948">MRAPFSGAPKASLTSKALTACAAATLALGLGVGTASALPPGGAKASTPGTSSTVSSSVSEHGVISFSVSGFPANTVVSVKVDDGDLCPSDAAQGACVVHQQKTDSNGNVSGSFVLPDVGAGTHTLRFLATGEKRDKDGKYLGTEAYTNRSPEFTVVGEGGSDNSSSNSSGSSSNRGSSGSKGNGGSSNGGSNSNSSDSADEAQGSNDSNESSSNGGSNGSSNGSAGGAAEAETVYTDAEGNTITKEEYDRLNAEAGSSGTSASSAPAASASANAQKKATASASASSSAVARGTASSPSASASANTASTVQTVTYGAAFPWVGVVVLGVSVVAAAALLLARKR</sequence>
<dbReference type="AlphaFoldDB" id="A0A0K2S0S2"/>
<feature type="transmembrane region" description="Helical" evidence="2">
    <location>
        <begin position="317"/>
        <end position="339"/>
    </location>
</feature>
<gene>
    <name evidence="4" type="ORF">RM6536_1432</name>
</gene>
<evidence type="ECO:0000256" key="1">
    <source>
        <dbReference type="SAM" id="MobiDB-lite"/>
    </source>
</evidence>
<name>A0A0K2S0S2_9MICC</name>
<feature type="compositionally biased region" description="Gly residues" evidence="1">
    <location>
        <begin position="179"/>
        <end position="188"/>
    </location>
</feature>
<feature type="chain" id="PRO_5038881749" description="Plasmid partitioning protein" evidence="3">
    <location>
        <begin position="38"/>
        <end position="342"/>
    </location>
</feature>
<feature type="compositionally biased region" description="Low complexity" evidence="1">
    <location>
        <begin position="161"/>
        <end position="178"/>
    </location>
</feature>